<gene>
    <name evidence="2" type="ORF">BLNAU_17586</name>
</gene>
<dbReference type="EMBL" id="JARBJD010000199">
    <property type="protein sequence ID" value="KAK2947500.1"/>
    <property type="molecule type" value="Genomic_DNA"/>
</dbReference>
<protein>
    <submittedName>
        <fullName evidence="2">Uncharacterized protein</fullName>
    </submittedName>
</protein>
<accession>A0ABQ9XB94</accession>
<feature type="region of interest" description="Disordered" evidence="1">
    <location>
        <begin position="447"/>
        <end position="512"/>
    </location>
</feature>
<keyword evidence="3" id="KW-1185">Reference proteome</keyword>
<name>A0ABQ9XB94_9EUKA</name>
<evidence type="ECO:0000256" key="1">
    <source>
        <dbReference type="SAM" id="MobiDB-lite"/>
    </source>
</evidence>
<feature type="compositionally biased region" description="Basic and acidic residues" evidence="1">
    <location>
        <begin position="447"/>
        <end position="456"/>
    </location>
</feature>
<evidence type="ECO:0000313" key="3">
    <source>
        <dbReference type="Proteomes" id="UP001281761"/>
    </source>
</evidence>
<evidence type="ECO:0000313" key="2">
    <source>
        <dbReference type="EMBL" id="KAK2947500.1"/>
    </source>
</evidence>
<feature type="compositionally biased region" description="Basic and acidic residues" evidence="1">
    <location>
        <begin position="494"/>
        <end position="505"/>
    </location>
</feature>
<sequence length="795" mass="91258">MSKNHPPSNRQPIPAVSEFELDELVRLIVALDGYNPQRNGRNEQLDRDQERKEEIFNKYRDKGANDNDIYQQIINHLTKKLILQDHMIKQQQRDNANQNIVDSQSQTINLIRKILRKIYPDLKLTLKHPKNKKEPNVPFLLLNDGHILFSKNNLKNQTQIVSTPLLFRPLFNPILHHLLQFILRYFSKDSTEKHPGAVFSITGDQGIGKTSLMLILMSALSECNLGYYYRKGTDGDTATEFISTKDENGDVVFTKLKREGEPAARIRIYDDNLPFQIPNKGTLSIIFTSPDPNRLKNNLSKSFRHFIFRLPTFSLAEDAVAMVGCTPTVPFALLSPEDMELRKEEQEILLSIEREKEERARQLPSELERPKMSSEQEAAAQLIKYLAKNPNPLITKWDDVVTNVVKRLLDHPSLNQEHHPILHAFLINLTEQFGKRNSTVELLKSFRADSQKKDPHSPQPAPTQKEDSSRTEEDEWKEVTEQLTRLLTPTDNSKSSDNENGETAKRPNFSEMEDTPESIVRYISVYLGPQNFNTFHLSLYRSIVESRDEPTDEKRFHKIVSDWIRHFDITSGRDEEQTPTVTQAQIGKQLLTELILSDPTMPKEGLTDDELITMGTNHFFEHVLAKLPPPPDVQAETRDFSASLLHSLQTNQPALPVSSKSTVPLNAQLVNLKKHINEKDTDDFKIRQELRKKVELIKKGIEDGEGTTKDDEDKARINRFDTACDTLFDTLIDMIITPPPYDSYQHTLPSLFDLPISIHSSDTAFRNSLIRLLTKPSEDIQPEEELRIIVQKLVQ</sequence>
<organism evidence="2 3">
    <name type="scientific">Blattamonas nauphoetae</name>
    <dbReference type="NCBI Taxonomy" id="2049346"/>
    <lineage>
        <taxon>Eukaryota</taxon>
        <taxon>Metamonada</taxon>
        <taxon>Preaxostyla</taxon>
        <taxon>Oxymonadida</taxon>
        <taxon>Blattamonas</taxon>
    </lineage>
</organism>
<comment type="caution">
    <text evidence="2">The sequence shown here is derived from an EMBL/GenBank/DDBJ whole genome shotgun (WGS) entry which is preliminary data.</text>
</comment>
<feature type="compositionally biased region" description="Polar residues" evidence="1">
    <location>
        <begin position="481"/>
        <end position="493"/>
    </location>
</feature>
<dbReference type="Proteomes" id="UP001281761">
    <property type="component" value="Unassembled WGS sequence"/>
</dbReference>
<proteinExistence type="predicted"/>
<reference evidence="2 3" key="1">
    <citation type="journal article" date="2022" name="bioRxiv">
        <title>Genomics of Preaxostyla Flagellates Illuminates Evolutionary Transitions and the Path Towards Mitochondrial Loss.</title>
        <authorList>
            <person name="Novak L.V.F."/>
            <person name="Treitli S.C."/>
            <person name="Pyrih J."/>
            <person name="Halakuc P."/>
            <person name="Pipaliya S.V."/>
            <person name="Vacek V."/>
            <person name="Brzon O."/>
            <person name="Soukal P."/>
            <person name="Eme L."/>
            <person name="Dacks J.B."/>
            <person name="Karnkowska A."/>
            <person name="Elias M."/>
            <person name="Hampl V."/>
        </authorList>
    </citation>
    <scope>NUCLEOTIDE SEQUENCE [LARGE SCALE GENOMIC DNA]</scope>
    <source>
        <strain evidence="2">NAU3</strain>
        <tissue evidence="2">Gut</tissue>
    </source>
</reference>